<organism evidence="2 3">
    <name type="scientific">Planococcus halotolerans</name>
    <dbReference type="NCBI Taxonomy" id="2233542"/>
    <lineage>
        <taxon>Bacteria</taxon>
        <taxon>Bacillati</taxon>
        <taxon>Bacillota</taxon>
        <taxon>Bacilli</taxon>
        <taxon>Bacillales</taxon>
        <taxon>Caryophanaceae</taxon>
        <taxon>Planococcus</taxon>
    </lineage>
</organism>
<dbReference type="EMBL" id="QLZR01000002">
    <property type="protein sequence ID" value="RAZ79054.1"/>
    <property type="molecule type" value="Genomic_DNA"/>
</dbReference>
<proteinExistence type="predicted"/>
<keyword evidence="3" id="KW-1185">Reference proteome</keyword>
<reference evidence="2 3" key="1">
    <citation type="submission" date="2018-06" db="EMBL/GenBank/DDBJ databases">
        <title>The draft genome sequences of strains SCU63 and S1.</title>
        <authorList>
            <person name="Gan L."/>
        </authorList>
    </citation>
    <scope>NUCLEOTIDE SEQUENCE [LARGE SCALE GENOMIC DNA]</scope>
    <source>
        <strain evidence="2 3">SCU63</strain>
    </source>
</reference>
<evidence type="ECO:0000313" key="3">
    <source>
        <dbReference type="Proteomes" id="UP000251002"/>
    </source>
</evidence>
<dbReference type="RefSeq" id="WP_112222609.1">
    <property type="nucleotide sequence ID" value="NZ_CP047673.1"/>
</dbReference>
<dbReference type="AlphaFoldDB" id="A0A365L0U4"/>
<dbReference type="Proteomes" id="UP000251002">
    <property type="component" value="Unassembled WGS sequence"/>
</dbReference>
<keyword evidence="1" id="KW-1133">Transmembrane helix</keyword>
<evidence type="ECO:0000313" key="2">
    <source>
        <dbReference type="EMBL" id="RAZ79054.1"/>
    </source>
</evidence>
<feature type="transmembrane region" description="Helical" evidence="1">
    <location>
        <begin position="33"/>
        <end position="55"/>
    </location>
</feature>
<comment type="caution">
    <text evidence="2">The sequence shown here is derived from an EMBL/GenBank/DDBJ whole genome shotgun (WGS) entry which is preliminary data.</text>
</comment>
<keyword evidence="1" id="KW-0472">Membrane</keyword>
<evidence type="ECO:0000256" key="1">
    <source>
        <dbReference type="SAM" id="Phobius"/>
    </source>
</evidence>
<keyword evidence="1" id="KW-0812">Transmembrane</keyword>
<accession>A0A365L0U4</accession>
<feature type="transmembrane region" description="Helical" evidence="1">
    <location>
        <begin position="7"/>
        <end position="27"/>
    </location>
</feature>
<protein>
    <submittedName>
        <fullName evidence="2">Uncharacterized protein</fullName>
    </submittedName>
</protein>
<sequence>MRNLSKITLFVSLFLLIGFPMIFMIISMFTDQWIYMFSGSVPSVLAGAFGIFFLIQQYRKTDEEEA</sequence>
<gene>
    <name evidence="2" type="ORF">DP120_05410</name>
</gene>
<name>A0A365L0U4_9BACL</name>